<comment type="caution">
    <text evidence="1">The sequence shown here is derived from an EMBL/GenBank/DDBJ whole genome shotgun (WGS) entry which is preliminary data.</text>
</comment>
<reference evidence="1 2" key="1">
    <citation type="journal article" date="2019" name="Int. J. Syst. Evol. Microbiol.">
        <title>The Global Catalogue of Microorganisms (GCM) 10K type strain sequencing project: providing services to taxonomists for standard genome sequencing and annotation.</title>
        <authorList>
            <consortium name="The Broad Institute Genomics Platform"/>
            <consortium name="The Broad Institute Genome Sequencing Center for Infectious Disease"/>
            <person name="Wu L."/>
            <person name="Ma J."/>
        </authorList>
    </citation>
    <scope>NUCLEOTIDE SEQUENCE [LARGE SCALE GENOMIC DNA]</scope>
    <source>
        <strain evidence="1 2">JCM 16343</strain>
    </source>
</reference>
<proteinExistence type="predicted"/>
<accession>A0ABN0VX90</accession>
<gene>
    <name evidence="1" type="ORF">GCM10009129_16540</name>
</gene>
<keyword evidence="2" id="KW-1185">Reference proteome</keyword>
<sequence length="105" mass="12131">MFNTLYHDNDVHIYTHHSFEVKSKQDENLDFFVAYQGNHYACTAFSLDSVIALNADTSIDVFNNYFWAPYTIIIKQFSSACLIKAVLEIISDNTISFEKVFCLQD</sequence>
<protein>
    <submittedName>
        <fullName evidence="1">Uncharacterized protein</fullName>
    </submittedName>
</protein>
<dbReference type="EMBL" id="BAAAFR010000005">
    <property type="protein sequence ID" value="GAA0319553.1"/>
    <property type="molecule type" value="Genomic_DNA"/>
</dbReference>
<name>A0ABN0VX90_9GAMM</name>
<organism evidence="1 2">
    <name type="scientific">Psychrobacter aestuarii</name>
    <dbReference type="NCBI Taxonomy" id="556327"/>
    <lineage>
        <taxon>Bacteria</taxon>
        <taxon>Pseudomonadati</taxon>
        <taxon>Pseudomonadota</taxon>
        <taxon>Gammaproteobacteria</taxon>
        <taxon>Moraxellales</taxon>
        <taxon>Moraxellaceae</taxon>
        <taxon>Psychrobacter</taxon>
    </lineage>
</organism>
<dbReference type="Proteomes" id="UP001501787">
    <property type="component" value="Unassembled WGS sequence"/>
</dbReference>
<evidence type="ECO:0000313" key="2">
    <source>
        <dbReference type="Proteomes" id="UP001501787"/>
    </source>
</evidence>
<evidence type="ECO:0000313" key="1">
    <source>
        <dbReference type="EMBL" id="GAA0319553.1"/>
    </source>
</evidence>